<comment type="caution">
    <text evidence="2">The sequence shown here is derived from an EMBL/GenBank/DDBJ whole genome shotgun (WGS) entry which is preliminary data.</text>
</comment>
<evidence type="ECO:0000313" key="3">
    <source>
        <dbReference type="Proteomes" id="UP000037136"/>
    </source>
</evidence>
<keyword evidence="1" id="KW-1133">Transmembrane helix</keyword>
<dbReference type="Proteomes" id="UP000037136">
    <property type="component" value="Unassembled WGS sequence"/>
</dbReference>
<feature type="transmembrane region" description="Helical" evidence="1">
    <location>
        <begin position="6"/>
        <end position="25"/>
    </location>
</feature>
<keyword evidence="1" id="KW-0812">Transmembrane</keyword>
<reference evidence="2 3" key="1">
    <citation type="journal article" date="2015" name="BMC Genomics">
        <title>Gene expression during zombie ant biting behavior reflects the complexity underlying fungal parasitic behavioral manipulation.</title>
        <authorList>
            <person name="de Bekker C."/>
            <person name="Ohm R.A."/>
            <person name="Loreto R.G."/>
            <person name="Sebastian A."/>
            <person name="Albert I."/>
            <person name="Merrow M."/>
            <person name="Brachmann A."/>
            <person name="Hughes D.P."/>
        </authorList>
    </citation>
    <scope>NUCLEOTIDE SEQUENCE [LARGE SCALE GENOMIC DNA]</scope>
    <source>
        <strain evidence="2 3">SC16a</strain>
    </source>
</reference>
<name>A0A2A9PAF5_OPHUN</name>
<protein>
    <submittedName>
        <fullName evidence="2">Uncharacterized protein</fullName>
    </submittedName>
</protein>
<proteinExistence type="predicted"/>
<keyword evidence="3" id="KW-1185">Reference proteome</keyword>
<keyword evidence="1" id="KW-0472">Membrane</keyword>
<dbReference type="AlphaFoldDB" id="A0A2A9PAF5"/>
<accession>A0A2A9PAF5</accession>
<sequence>MTDLRLLACYAISMSMSAIFTAASLREWRRKQFSKRVERMENCRAKECSLRRGIRSYYRVSKYYHHYIITRTLGPIEQSTRNLLALLTHWIPLQATIDGLTHSTSSSSPVTVVCGRKGLTGRILYQLIFTLFPVVNRTGEAKGSPSCYSVECHTGRFVDVSGLKSPS</sequence>
<evidence type="ECO:0000313" key="2">
    <source>
        <dbReference type="EMBL" id="PFH57840.1"/>
    </source>
</evidence>
<gene>
    <name evidence="2" type="ORF">XA68_14493</name>
</gene>
<dbReference type="EMBL" id="LAZP02000359">
    <property type="protein sequence ID" value="PFH57840.1"/>
    <property type="molecule type" value="Genomic_DNA"/>
</dbReference>
<organism evidence="2 3">
    <name type="scientific">Ophiocordyceps unilateralis</name>
    <name type="common">Zombie-ant fungus</name>
    <name type="synonym">Torrubia unilateralis</name>
    <dbReference type="NCBI Taxonomy" id="268505"/>
    <lineage>
        <taxon>Eukaryota</taxon>
        <taxon>Fungi</taxon>
        <taxon>Dikarya</taxon>
        <taxon>Ascomycota</taxon>
        <taxon>Pezizomycotina</taxon>
        <taxon>Sordariomycetes</taxon>
        <taxon>Hypocreomycetidae</taxon>
        <taxon>Hypocreales</taxon>
        <taxon>Ophiocordycipitaceae</taxon>
        <taxon>Ophiocordyceps</taxon>
    </lineage>
</organism>
<reference evidence="2 3" key="2">
    <citation type="journal article" date="2017" name="Sci. Rep.">
        <title>Ant-infecting Ophiocordyceps genomes reveal a high diversity of potential behavioral manipulation genes and a possible major role for enterotoxins.</title>
        <authorList>
            <person name="de Bekker C."/>
            <person name="Ohm R.A."/>
            <person name="Evans H.C."/>
            <person name="Brachmann A."/>
            <person name="Hughes D.P."/>
        </authorList>
    </citation>
    <scope>NUCLEOTIDE SEQUENCE [LARGE SCALE GENOMIC DNA]</scope>
    <source>
        <strain evidence="2 3">SC16a</strain>
    </source>
</reference>
<evidence type="ECO:0000256" key="1">
    <source>
        <dbReference type="SAM" id="Phobius"/>
    </source>
</evidence>